<dbReference type="InterPro" id="IPR053151">
    <property type="entry name" value="RNase_H-like"/>
</dbReference>
<dbReference type="InterPro" id="IPR036397">
    <property type="entry name" value="RNaseH_sf"/>
</dbReference>
<dbReference type="GO" id="GO:0003676">
    <property type="term" value="F:nucleic acid binding"/>
    <property type="evidence" value="ECO:0007669"/>
    <property type="project" value="InterPro"/>
</dbReference>
<protein>
    <recommendedName>
        <fullName evidence="1">RNase H type-1 domain-containing protein</fullName>
    </recommendedName>
</protein>
<dbReference type="OMA" id="AYREINC"/>
<accession>A0A0D2V1H7</accession>
<dbReference type="Gramene" id="KJB75411">
    <property type="protein sequence ID" value="KJB75411"/>
    <property type="gene ID" value="B456_012G040600"/>
</dbReference>
<organism evidence="2 3">
    <name type="scientific">Gossypium raimondii</name>
    <name type="common">Peruvian cotton</name>
    <name type="synonym">Gossypium klotzschianum subsp. raimondii</name>
    <dbReference type="NCBI Taxonomy" id="29730"/>
    <lineage>
        <taxon>Eukaryota</taxon>
        <taxon>Viridiplantae</taxon>
        <taxon>Streptophyta</taxon>
        <taxon>Embryophyta</taxon>
        <taxon>Tracheophyta</taxon>
        <taxon>Spermatophyta</taxon>
        <taxon>Magnoliopsida</taxon>
        <taxon>eudicotyledons</taxon>
        <taxon>Gunneridae</taxon>
        <taxon>Pentapetalae</taxon>
        <taxon>rosids</taxon>
        <taxon>malvids</taxon>
        <taxon>Malvales</taxon>
        <taxon>Malvaceae</taxon>
        <taxon>Malvoideae</taxon>
        <taxon>Gossypium</taxon>
    </lineage>
</organism>
<dbReference type="PANTHER" id="PTHR47723:SF22">
    <property type="entry name" value="RNASE H TYPE-1 DOMAIN-CONTAINING PROTEIN"/>
    <property type="match status" value="1"/>
</dbReference>
<dbReference type="InterPro" id="IPR002156">
    <property type="entry name" value="RNaseH_domain"/>
</dbReference>
<dbReference type="CDD" id="cd06222">
    <property type="entry name" value="RNase_H_like"/>
    <property type="match status" value="1"/>
</dbReference>
<evidence type="ECO:0000313" key="3">
    <source>
        <dbReference type="Proteomes" id="UP000032304"/>
    </source>
</evidence>
<gene>
    <name evidence="2" type="ORF">B456_012G040600</name>
</gene>
<dbReference type="eggNOG" id="KOG1075">
    <property type="taxonomic scope" value="Eukaryota"/>
</dbReference>
<sequence length="156" mass="17580">MIILYAYDTWCPPPAGSLKFNIDGAVKIAVELGGCGGVLRNDKDSIIASFSYPLQVICSNLAELLAIKTALEVFTKTDWFDKVNLIIKSDSANAVQWVNDPSSKPWVYWDVREFIDRLIMEIGEVRFTFAYREINCLADAMAKAGIDRHCLFFACW</sequence>
<dbReference type="InterPro" id="IPR012337">
    <property type="entry name" value="RNaseH-like_sf"/>
</dbReference>
<feature type="domain" description="RNase H type-1" evidence="1">
    <location>
        <begin position="21"/>
        <end position="144"/>
    </location>
</feature>
<dbReference type="AlphaFoldDB" id="A0A0D2V1H7"/>
<proteinExistence type="predicted"/>
<dbReference type="Pfam" id="PF13456">
    <property type="entry name" value="RVT_3"/>
    <property type="match status" value="1"/>
</dbReference>
<name>A0A0D2V1H7_GOSRA</name>
<evidence type="ECO:0000313" key="2">
    <source>
        <dbReference type="EMBL" id="KJB75411.1"/>
    </source>
</evidence>
<dbReference type="SUPFAM" id="SSF53098">
    <property type="entry name" value="Ribonuclease H-like"/>
    <property type="match status" value="1"/>
</dbReference>
<evidence type="ECO:0000259" key="1">
    <source>
        <dbReference type="Pfam" id="PF13456"/>
    </source>
</evidence>
<dbReference type="GO" id="GO:0004523">
    <property type="term" value="F:RNA-DNA hybrid ribonuclease activity"/>
    <property type="evidence" value="ECO:0007669"/>
    <property type="project" value="InterPro"/>
</dbReference>
<dbReference type="Proteomes" id="UP000032304">
    <property type="component" value="Chromosome 12"/>
</dbReference>
<reference evidence="2 3" key="1">
    <citation type="journal article" date="2012" name="Nature">
        <title>Repeated polyploidization of Gossypium genomes and the evolution of spinnable cotton fibres.</title>
        <authorList>
            <person name="Paterson A.H."/>
            <person name="Wendel J.F."/>
            <person name="Gundlach H."/>
            <person name="Guo H."/>
            <person name="Jenkins J."/>
            <person name="Jin D."/>
            <person name="Llewellyn D."/>
            <person name="Showmaker K.C."/>
            <person name="Shu S."/>
            <person name="Udall J."/>
            <person name="Yoo M.J."/>
            <person name="Byers R."/>
            <person name="Chen W."/>
            <person name="Doron-Faigenboim A."/>
            <person name="Duke M.V."/>
            <person name="Gong L."/>
            <person name="Grimwood J."/>
            <person name="Grover C."/>
            <person name="Grupp K."/>
            <person name="Hu G."/>
            <person name="Lee T.H."/>
            <person name="Li J."/>
            <person name="Lin L."/>
            <person name="Liu T."/>
            <person name="Marler B.S."/>
            <person name="Page J.T."/>
            <person name="Roberts A.W."/>
            <person name="Romanel E."/>
            <person name="Sanders W.S."/>
            <person name="Szadkowski E."/>
            <person name="Tan X."/>
            <person name="Tang H."/>
            <person name="Xu C."/>
            <person name="Wang J."/>
            <person name="Wang Z."/>
            <person name="Zhang D."/>
            <person name="Zhang L."/>
            <person name="Ashrafi H."/>
            <person name="Bedon F."/>
            <person name="Bowers J.E."/>
            <person name="Brubaker C.L."/>
            <person name="Chee P.W."/>
            <person name="Das S."/>
            <person name="Gingle A.R."/>
            <person name="Haigler C.H."/>
            <person name="Harker D."/>
            <person name="Hoffmann L.V."/>
            <person name="Hovav R."/>
            <person name="Jones D.C."/>
            <person name="Lemke C."/>
            <person name="Mansoor S."/>
            <person name="ur Rahman M."/>
            <person name="Rainville L.N."/>
            <person name="Rambani A."/>
            <person name="Reddy U.K."/>
            <person name="Rong J.K."/>
            <person name="Saranga Y."/>
            <person name="Scheffler B.E."/>
            <person name="Scheffler J.A."/>
            <person name="Stelly D.M."/>
            <person name="Triplett B.A."/>
            <person name="Van Deynze A."/>
            <person name="Vaslin M.F."/>
            <person name="Waghmare V.N."/>
            <person name="Walford S.A."/>
            <person name="Wright R.J."/>
            <person name="Zaki E.A."/>
            <person name="Zhang T."/>
            <person name="Dennis E.S."/>
            <person name="Mayer K.F."/>
            <person name="Peterson D.G."/>
            <person name="Rokhsar D.S."/>
            <person name="Wang X."/>
            <person name="Schmutz J."/>
        </authorList>
    </citation>
    <scope>NUCLEOTIDE SEQUENCE [LARGE SCALE GENOMIC DNA]</scope>
</reference>
<dbReference type="PANTHER" id="PTHR47723">
    <property type="entry name" value="OS05G0353850 PROTEIN"/>
    <property type="match status" value="1"/>
</dbReference>
<dbReference type="InterPro" id="IPR044730">
    <property type="entry name" value="RNase_H-like_dom_plant"/>
</dbReference>
<dbReference type="EMBL" id="CM001751">
    <property type="protein sequence ID" value="KJB75411.1"/>
    <property type="molecule type" value="Genomic_DNA"/>
</dbReference>
<dbReference type="Gene3D" id="3.30.420.10">
    <property type="entry name" value="Ribonuclease H-like superfamily/Ribonuclease H"/>
    <property type="match status" value="1"/>
</dbReference>
<dbReference type="STRING" id="29730.A0A0D2V1H7"/>
<keyword evidence="3" id="KW-1185">Reference proteome</keyword>